<dbReference type="GO" id="GO:0008289">
    <property type="term" value="F:lipid binding"/>
    <property type="evidence" value="ECO:0007669"/>
    <property type="project" value="InterPro"/>
</dbReference>
<dbReference type="OrthoDB" id="5734556at2"/>
<dbReference type="STRING" id="1849968.A8C32_12860"/>
<dbReference type="PANTHER" id="PTHR19308:SF14">
    <property type="entry name" value="START DOMAIN-CONTAINING PROTEIN"/>
    <property type="match status" value="1"/>
</dbReference>
<accession>A0A1E5TE13</accession>
<dbReference type="PANTHER" id="PTHR19308">
    <property type="entry name" value="PHOSPHATIDYLCHOLINE TRANSFER PROTEIN"/>
    <property type="match status" value="1"/>
</dbReference>
<proteinExistence type="predicted"/>
<dbReference type="AlphaFoldDB" id="A0A1E5TE13"/>
<evidence type="ECO:0000313" key="2">
    <source>
        <dbReference type="EMBL" id="OEK09588.1"/>
    </source>
</evidence>
<evidence type="ECO:0000313" key="3">
    <source>
        <dbReference type="Proteomes" id="UP000095713"/>
    </source>
</evidence>
<evidence type="ECO:0000259" key="1">
    <source>
        <dbReference type="PROSITE" id="PS50848"/>
    </source>
</evidence>
<dbReference type="InterPro" id="IPR023393">
    <property type="entry name" value="START-like_dom_sf"/>
</dbReference>
<keyword evidence="3" id="KW-1185">Reference proteome</keyword>
<protein>
    <recommendedName>
        <fullName evidence="1">START domain-containing protein</fullName>
    </recommendedName>
</protein>
<dbReference type="InterPro" id="IPR051213">
    <property type="entry name" value="START_lipid_transfer"/>
</dbReference>
<gene>
    <name evidence="2" type="ORF">A8C32_12860</name>
</gene>
<reference evidence="2 3" key="1">
    <citation type="submission" date="2016-05" db="EMBL/GenBank/DDBJ databases">
        <title>Draft Genome Sequence of Algibacter sp. Strain SK-16 Isolated from the Surface Water of Aburatsubo Inlet.</title>
        <authorList>
            <person name="Wong S.-K."/>
            <person name="Yoshizawa S."/>
            <person name="Nakajima Y."/>
            <person name="Ogura Y."/>
            <person name="Tetsuya H."/>
            <person name="Hamasaki K."/>
        </authorList>
    </citation>
    <scope>NUCLEOTIDE SEQUENCE [LARGE SCALE GENOMIC DNA]</scope>
    <source>
        <strain evidence="2 3">SK-16</strain>
    </source>
</reference>
<comment type="caution">
    <text evidence="2">The sequence shown here is derived from an EMBL/GenBank/DDBJ whole genome shotgun (WGS) entry which is preliminary data.</text>
</comment>
<dbReference type="Gene3D" id="3.30.530.20">
    <property type="match status" value="1"/>
</dbReference>
<dbReference type="Proteomes" id="UP000095713">
    <property type="component" value="Unassembled WGS sequence"/>
</dbReference>
<dbReference type="GO" id="GO:0005737">
    <property type="term" value="C:cytoplasm"/>
    <property type="evidence" value="ECO:0007669"/>
    <property type="project" value="UniProtKB-ARBA"/>
</dbReference>
<feature type="domain" description="START" evidence="1">
    <location>
        <begin position="21"/>
        <end position="201"/>
    </location>
</feature>
<dbReference type="EMBL" id="MDJD01000007">
    <property type="protein sequence ID" value="OEK09588.1"/>
    <property type="molecule type" value="Genomic_DNA"/>
</dbReference>
<dbReference type="PROSITE" id="PS51257">
    <property type="entry name" value="PROKAR_LIPOPROTEIN"/>
    <property type="match status" value="1"/>
</dbReference>
<organism evidence="2 3">
    <name type="scientific">Flavivirga aquatica</name>
    <dbReference type="NCBI Taxonomy" id="1849968"/>
    <lineage>
        <taxon>Bacteria</taxon>
        <taxon>Pseudomonadati</taxon>
        <taxon>Bacteroidota</taxon>
        <taxon>Flavobacteriia</taxon>
        <taxon>Flavobacteriales</taxon>
        <taxon>Flavobacteriaceae</taxon>
        <taxon>Flavivirga</taxon>
    </lineage>
</organism>
<dbReference type="SUPFAM" id="SSF55961">
    <property type="entry name" value="Bet v1-like"/>
    <property type="match status" value="1"/>
</dbReference>
<dbReference type="Pfam" id="PF01852">
    <property type="entry name" value="START"/>
    <property type="match status" value="1"/>
</dbReference>
<dbReference type="PROSITE" id="PS50848">
    <property type="entry name" value="START"/>
    <property type="match status" value="1"/>
</dbReference>
<dbReference type="RefSeq" id="WP_069829023.1">
    <property type="nucleotide sequence ID" value="NZ_MDJD01000007.1"/>
</dbReference>
<dbReference type="InterPro" id="IPR002913">
    <property type="entry name" value="START_lipid-bd_dom"/>
</dbReference>
<name>A0A1E5TE13_9FLAO</name>
<sequence length="201" mass="23375">MLKSIFIFIATVCISFSCFTQEEWVLKKNTNNIKIYTRHQKDFAFDEYKATTLVNTPINDVLTELLDAPKYYENCPSGISHYIKPIGGNKHVFYAHKEFPWPIKNRDIVTLLTVKKISDKKIKLTLESLPNEIPKKDKTIRIKILMGHWLLEESNDEKTKITQQLFLDPEGSLPPFIVNTLLIKGPYRTFSQLHYINKKAS</sequence>